<dbReference type="EMBL" id="BKCJ011955224">
    <property type="protein sequence ID" value="GFD63001.1"/>
    <property type="molecule type" value="Genomic_DNA"/>
</dbReference>
<accession>A0A699Y2V1</accession>
<reference evidence="2" key="1">
    <citation type="journal article" date="2019" name="Sci. Rep.">
        <title>Draft genome of Tanacetum cinerariifolium, the natural source of mosquito coil.</title>
        <authorList>
            <person name="Yamashiro T."/>
            <person name="Shiraishi A."/>
            <person name="Satake H."/>
            <person name="Nakayama K."/>
        </authorList>
    </citation>
    <scope>NUCLEOTIDE SEQUENCE</scope>
</reference>
<feature type="compositionally biased region" description="Low complexity" evidence="1">
    <location>
        <begin position="1"/>
        <end position="21"/>
    </location>
</feature>
<evidence type="ECO:0000256" key="1">
    <source>
        <dbReference type="SAM" id="MobiDB-lite"/>
    </source>
</evidence>
<evidence type="ECO:0000313" key="2">
    <source>
        <dbReference type="EMBL" id="GFD63001.1"/>
    </source>
</evidence>
<organism evidence="2">
    <name type="scientific">Tanacetum cinerariifolium</name>
    <name type="common">Dalmatian daisy</name>
    <name type="synonym">Chrysanthemum cinerariifolium</name>
    <dbReference type="NCBI Taxonomy" id="118510"/>
    <lineage>
        <taxon>Eukaryota</taxon>
        <taxon>Viridiplantae</taxon>
        <taxon>Streptophyta</taxon>
        <taxon>Embryophyta</taxon>
        <taxon>Tracheophyta</taxon>
        <taxon>Spermatophyta</taxon>
        <taxon>Magnoliopsida</taxon>
        <taxon>eudicotyledons</taxon>
        <taxon>Gunneridae</taxon>
        <taxon>Pentapetalae</taxon>
        <taxon>asterids</taxon>
        <taxon>campanulids</taxon>
        <taxon>Asterales</taxon>
        <taxon>Asteraceae</taxon>
        <taxon>Asteroideae</taxon>
        <taxon>Anthemideae</taxon>
        <taxon>Anthemidinae</taxon>
        <taxon>Tanacetum</taxon>
    </lineage>
</organism>
<sequence>PRLGNKNQGNQDQAGNGNAVARAYGLELQEETQTPMS</sequence>
<gene>
    <name evidence="2" type="ORF">Tci_934970</name>
</gene>
<feature type="non-terminal residue" evidence="2">
    <location>
        <position position="1"/>
    </location>
</feature>
<dbReference type="AlphaFoldDB" id="A0A699Y2V1"/>
<protein>
    <submittedName>
        <fullName evidence="2">Uncharacterized protein</fullName>
    </submittedName>
</protein>
<comment type="caution">
    <text evidence="2">The sequence shown here is derived from an EMBL/GenBank/DDBJ whole genome shotgun (WGS) entry which is preliminary data.</text>
</comment>
<name>A0A699Y2V1_TANCI</name>
<feature type="region of interest" description="Disordered" evidence="1">
    <location>
        <begin position="1"/>
        <end position="37"/>
    </location>
</feature>
<proteinExistence type="predicted"/>